<organism evidence="1 2">
    <name type="scientific">Capnocytophaga canimorsus</name>
    <dbReference type="NCBI Taxonomy" id="28188"/>
    <lineage>
        <taxon>Bacteria</taxon>
        <taxon>Pseudomonadati</taxon>
        <taxon>Bacteroidota</taxon>
        <taxon>Flavobacteriia</taxon>
        <taxon>Flavobacteriales</taxon>
        <taxon>Flavobacteriaceae</taxon>
        <taxon>Capnocytophaga</taxon>
    </lineage>
</organism>
<reference evidence="2" key="1">
    <citation type="submission" date="2015-01" db="EMBL/GenBank/DDBJ databases">
        <authorList>
            <person name="MANFREDI Pablo"/>
        </authorList>
    </citation>
    <scope>NUCLEOTIDE SEQUENCE [LARGE SCALE GENOMIC DNA]</scope>
    <source>
        <strain evidence="2">Cc11</strain>
    </source>
</reference>
<protein>
    <recommendedName>
        <fullName evidence="3">Glucosidase</fullName>
    </recommendedName>
</protein>
<evidence type="ECO:0000313" key="2">
    <source>
        <dbReference type="Proteomes" id="UP000039370"/>
    </source>
</evidence>
<dbReference type="EMBL" id="CDOK01000144">
    <property type="protein sequence ID" value="CEN51290.1"/>
    <property type="molecule type" value="Genomic_DNA"/>
</dbReference>
<evidence type="ECO:0008006" key="3">
    <source>
        <dbReference type="Google" id="ProtNLM"/>
    </source>
</evidence>
<proteinExistence type="predicted"/>
<gene>
    <name evidence="1" type="ORF">CCAN11_2280029</name>
</gene>
<sequence length="95" mass="11188">MDNFSTFESSEKQRIEEKNKREKQWLNWGPYLSERQWGTVREDYSANGDAWNYLSHDDARSRTYRWGEDGLAGISDRLCNICLSVALWNGKDPHT</sequence>
<name>A0A0B7IHI1_9FLAO</name>
<evidence type="ECO:0000313" key="1">
    <source>
        <dbReference type="EMBL" id="CEN51290.1"/>
    </source>
</evidence>
<dbReference type="Proteomes" id="UP000039370">
    <property type="component" value="Unassembled WGS sequence"/>
</dbReference>
<accession>A0A0B7IHI1</accession>
<dbReference type="AlphaFoldDB" id="A0A0B7IHI1"/>